<dbReference type="AlphaFoldDB" id="A0A645C722"/>
<dbReference type="EMBL" id="VSSQ01025428">
    <property type="protein sequence ID" value="MPM73540.1"/>
    <property type="molecule type" value="Genomic_DNA"/>
</dbReference>
<protein>
    <submittedName>
        <fullName evidence="1">Uncharacterized protein</fullName>
    </submittedName>
</protein>
<organism evidence="1">
    <name type="scientific">bioreactor metagenome</name>
    <dbReference type="NCBI Taxonomy" id="1076179"/>
    <lineage>
        <taxon>unclassified sequences</taxon>
        <taxon>metagenomes</taxon>
        <taxon>ecological metagenomes</taxon>
    </lineage>
</organism>
<name>A0A645C722_9ZZZZ</name>
<proteinExistence type="predicted"/>
<sequence>MQLRRKQKPLHHVLGGESPLLRFHLVRNAPDKVVYPLVQIQLPPLLREEADPHRGPHVHTAAVRLQPPGNQVQQGGFSRAVAAHNADAVIPQDAVRKMGENCFSVEGLGYVLQLNNFLPKTAGGGGQPHSLVRLRRVLIFQGFVPLNPIPALGAPGAAAPHNPLPLHL</sequence>
<comment type="caution">
    <text evidence="1">The sequence shown here is derived from an EMBL/GenBank/DDBJ whole genome shotgun (WGS) entry which is preliminary data.</text>
</comment>
<accession>A0A645C722</accession>
<reference evidence="1" key="1">
    <citation type="submission" date="2019-08" db="EMBL/GenBank/DDBJ databases">
        <authorList>
            <person name="Kucharzyk K."/>
            <person name="Murdoch R.W."/>
            <person name="Higgins S."/>
            <person name="Loffler F."/>
        </authorList>
    </citation>
    <scope>NUCLEOTIDE SEQUENCE</scope>
</reference>
<gene>
    <name evidence="1" type="ORF">SDC9_120522</name>
</gene>
<evidence type="ECO:0000313" key="1">
    <source>
        <dbReference type="EMBL" id="MPM73540.1"/>
    </source>
</evidence>